<dbReference type="EMBL" id="LXQA010558121">
    <property type="protein sequence ID" value="MCI59146.1"/>
    <property type="molecule type" value="Genomic_DNA"/>
</dbReference>
<reference evidence="1 2" key="1">
    <citation type="journal article" date="2018" name="Front. Plant Sci.">
        <title>Red Clover (Trifolium pratense) and Zigzag Clover (T. medium) - A Picture of Genomic Similarities and Differences.</title>
        <authorList>
            <person name="Dluhosova J."/>
            <person name="Istvanek J."/>
            <person name="Nedelnik J."/>
            <person name="Repkova J."/>
        </authorList>
    </citation>
    <scope>NUCLEOTIDE SEQUENCE [LARGE SCALE GENOMIC DNA]</scope>
    <source>
        <strain evidence="2">cv. 10/8</strain>
        <tissue evidence="1">Leaf</tissue>
    </source>
</reference>
<name>A0A392TG91_9FABA</name>
<protein>
    <submittedName>
        <fullName evidence="1">Uncharacterized protein</fullName>
    </submittedName>
</protein>
<comment type="caution">
    <text evidence="1">The sequence shown here is derived from an EMBL/GenBank/DDBJ whole genome shotgun (WGS) entry which is preliminary data.</text>
</comment>
<dbReference type="Proteomes" id="UP000265520">
    <property type="component" value="Unassembled WGS sequence"/>
</dbReference>
<organism evidence="1 2">
    <name type="scientific">Trifolium medium</name>
    <dbReference type="NCBI Taxonomy" id="97028"/>
    <lineage>
        <taxon>Eukaryota</taxon>
        <taxon>Viridiplantae</taxon>
        <taxon>Streptophyta</taxon>
        <taxon>Embryophyta</taxon>
        <taxon>Tracheophyta</taxon>
        <taxon>Spermatophyta</taxon>
        <taxon>Magnoliopsida</taxon>
        <taxon>eudicotyledons</taxon>
        <taxon>Gunneridae</taxon>
        <taxon>Pentapetalae</taxon>
        <taxon>rosids</taxon>
        <taxon>fabids</taxon>
        <taxon>Fabales</taxon>
        <taxon>Fabaceae</taxon>
        <taxon>Papilionoideae</taxon>
        <taxon>50 kb inversion clade</taxon>
        <taxon>NPAAA clade</taxon>
        <taxon>Hologalegina</taxon>
        <taxon>IRL clade</taxon>
        <taxon>Trifolieae</taxon>
        <taxon>Trifolium</taxon>
    </lineage>
</organism>
<dbReference type="AlphaFoldDB" id="A0A392TG91"/>
<evidence type="ECO:0000313" key="2">
    <source>
        <dbReference type="Proteomes" id="UP000265520"/>
    </source>
</evidence>
<accession>A0A392TG91</accession>
<proteinExistence type="predicted"/>
<keyword evidence="2" id="KW-1185">Reference proteome</keyword>
<feature type="non-terminal residue" evidence="1">
    <location>
        <position position="1"/>
    </location>
</feature>
<sequence length="36" mass="4405">PEVQSQNLVKLQRLESFRSWKALEAESFRSWKHQNF</sequence>
<evidence type="ECO:0000313" key="1">
    <source>
        <dbReference type="EMBL" id="MCI59146.1"/>
    </source>
</evidence>